<dbReference type="PRINTS" id="PR00682">
    <property type="entry name" value="IPNSYNTHASE"/>
</dbReference>
<dbReference type="EC" id="1.14.11.15" evidence="11"/>
<protein>
    <submittedName>
        <fullName evidence="11">Gibberellin 20-oxidase, putative</fullName>
        <ecNumber evidence="11">1.14.11.15</ecNumber>
    </submittedName>
</protein>
<dbReference type="InterPro" id="IPR026992">
    <property type="entry name" value="DIOX_N"/>
</dbReference>
<dbReference type="Pfam" id="PF03171">
    <property type="entry name" value="2OG-FeII_Oxy"/>
    <property type="match status" value="1"/>
</dbReference>
<dbReference type="GO" id="GO:0046872">
    <property type="term" value="F:metal ion binding"/>
    <property type="evidence" value="ECO:0007669"/>
    <property type="project" value="UniProtKB-KW"/>
</dbReference>
<evidence type="ECO:0000256" key="4">
    <source>
        <dbReference type="ARBA" id="ARBA00023002"/>
    </source>
</evidence>
<organism evidence="11 12">
    <name type="scientific">Ricinus communis</name>
    <name type="common">Castor bean</name>
    <dbReference type="NCBI Taxonomy" id="3988"/>
    <lineage>
        <taxon>Eukaryota</taxon>
        <taxon>Viridiplantae</taxon>
        <taxon>Streptophyta</taxon>
        <taxon>Embryophyta</taxon>
        <taxon>Tracheophyta</taxon>
        <taxon>Spermatophyta</taxon>
        <taxon>Magnoliopsida</taxon>
        <taxon>eudicotyledons</taxon>
        <taxon>Gunneridae</taxon>
        <taxon>Pentapetalae</taxon>
        <taxon>rosids</taxon>
        <taxon>fabids</taxon>
        <taxon>Malpighiales</taxon>
        <taxon>Euphorbiaceae</taxon>
        <taxon>Acalyphoideae</taxon>
        <taxon>Acalypheae</taxon>
        <taxon>Ricinus</taxon>
    </lineage>
</organism>
<dbReference type="AlphaFoldDB" id="B9S2R1"/>
<proteinExistence type="inferred from homology"/>
<dbReference type="InParanoid" id="B9S2R1"/>
<dbReference type="EMBL" id="EQ973853">
    <property type="protein sequence ID" value="EEF42066.1"/>
    <property type="molecule type" value="Genomic_DNA"/>
</dbReference>
<name>B9S2R1_RICCO</name>
<dbReference type="GO" id="GO:0016707">
    <property type="term" value="F:gibberellin 3-beta-dioxygenase activity"/>
    <property type="evidence" value="ECO:0007669"/>
    <property type="project" value="UniProtKB-EC"/>
</dbReference>
<comment type="pathway">
    <text evidence="6">Plant hormone biosynthesis; gibberellin biosynthesis.</text>
</comment>
<evidence type="ECO:0000256" key="9">
    <source>
        <dbReference type="RuleBase" id="RU003682"/>
    </source>
</evidence>
<feature type="domain" description="Fe2OG dioxygenase" evidence="10">
    <location>
        <begin position="197"/>
        <end position="297"/>
    </location>
</feature>
<dbReference type="GO" id="GO:0009826">
    <property type="term" value="P:unidimensional cell growth"/>
    <property type="evidence" value="ECO:0000318"/>
    <property type="project" value="GO_Central"/>
</dbReference>
<evidence type="ECO:0000259" key="10">
    <source>
        <dbReference type="PROSITE" id="PS51471"/>
    </source>
</evidence>
<accession>B9S2R1</accession>
<comment type="catalytic activity">
    <reaction evidence="8">
        <text>gibberellin A12 + 2 2-oxoglutarate + 3 O2 + H(+) = gibberellin A9 + 2 succinate + 3 CO2 + 2 H2O</text>
        <dbReference type="Rhea" id="RHEA:60772"/>
        <dbReference type="ChEBI" id="CHEBI:15377"/>
        <dbReference type="ChEBI" id="CHEBI:15378"/>
        <dbReference type="ChEBI" id="CHEBI:15379"/>
        <dbReference type="ChEBI" id="CHEBI:16526"/>
        <dbReference type="ChEBI" id="CHEBI:16810"/>
        <dbReference type="ChEBI" id="CHEBI:30031"/>
        <dbReference type="ChEBI" id="CHEBI:58627"/>
        <dbReference type="ChEBI" id="CHEBI:73255"/>
    </reaction>
    <physiologicalReaction direction="left-to-right" evidence="8">
        <dbReference type="Rhea" id="RHEA:60773"/>
    </physiologicalReaction>
</comment>
<evidence type="ECO:0000256" key="6">
    <source>
        <dbReference type="ARBA" id="ARBA00037909"/>
    </source>
</evidence>
<dbReference type="InterPro" id="IPR005123">
    <property type="entry name" value="Oxoglu/Fe-dep_dioxygenase_dom"/>
</dbReference>
<evidence type="ECO:0000256" key="3">
    <source>
        <dbReference type="ARBA" id="ARBA00022723"/>
    </source>
</evidence>
<evidence type="ECO:0000256" key="8">
    <source>
        <dbReference type="ARBA" id="ARBA00050508"/>
    </source>
</evidence>
<dbReference type="InterPro" id="IPR044861">
    <property type="entry name" value="IPNS-like_FE2OG_OXY"/>
</dbReference>
<evidence type="ECO:0000313" key="12">
    <source>
        <dbReference type="Proteomes" id="UP000008311"/>
    </source>
</evidence>
<evidence type="ECO:0000256" key="2">
    <source>
        <dbReference type="ARBA" id="ARBA00004972"/>
    </source>
</evidence>
<dbReference type="GO" id="GO:0009686">
    <property type="term" value="P:gibberellin biosynthetic process"/>
    <property type="evidence" value="ECO:0000318"/>
    <property type="project" value="GO_Central"/>
</dbReference>
<dbReference type="Gene3D" id="2.60.120.330">
    <property type="entry name" value="B-lactam Antibiotic, Isopenicillin N Synthase, Chain"/>
    <property type="match status" value="1"/>
</dbReference>
<evidence type="ECO:0000256" key="7">
    <source>
        <dbReference type="ARBA" id="ARBA00043997"/>
    </source>
</evidence>
<dbReference type="FunFam" id="2.60.120.330:FF:000003">
    <property type="entry name" value="Gibberellin 20 oxidase 2"/>
    <property type="match status" value="1"/>
</dbReference>
<dbReference type="PROSITE" id="PS51471">
    <property type="entry name" value="FE2OG_OXY"/>
    <property type="match status" value="1"/>
</dbReference>
<dbReference type="GO" id="GO:0009908">
    <property type="term" value="P:flower development"/>
    <property type="evidence" value="ECO:0000318"/>
    <property type="project" value="GO_Central"/>
</dbReference>
<reference evidence="12" key="1">
    <citation type="journal article" date="2010" name="Nat. Biotechnol.">
        <title>Draft genome sequence of the oilseed species Ricinus communis.</title>
        <authorList>
            <person name="Chan A.P."/>
            <person name="Crabtree J."/>
            <person name="Zhao Q."/>
            <person name="Lorenzi H."/>
            <person name="Orvis J."/>
            <person name="Puiu D."/>
            <person name="Melake-Berhan A."/>
            <person name="Jones K.M."/>
            <person name="Redman J."/>
            <person name="Chen G."/>
            <person name="Cahoon E.B."/>
            <person name="Gedil M."/>
            <person name="Stanke M."/>
            <person name="Haas B.J."/>
            <person name="Wortman J.R."/>
            <person name="Fraser-Liggett C.M."/>
            <person name="Ravel J."/>
            <person name="Rabinowicz P.D."/>
        </authorList>
    </citation>
    <scope>NUCLEOTIDE SEQUENCE [LARGE SCALE GENOMIC DNA]</scope>
    <source>
        <strain evidence="12">cv. Hale</strain>
    </source>
</reference>
<dbReference type="eggNOG" id="KOG0143">
    <property type="taxonomic scope" value="Eukaryota"/>
</dbReference>
<comment type="similarity">
    <text evidence="7">Belongs to the iron/ascorbate-dependent oxidoreductase family. GA20OX subfamily.</text>
</comment>
<keyword evidence="3 9" id="KW-0479">Metal-binding</keyword>
<evidence type="ECO:0000256" key="1">
    <source>
        <dbReference type="ARBA" id="ARBA00001961"/>
    </source>
</evidence>
<keyword evidence="5 9" id="KW-0408">Iron</keyword>
<gene>
    <name evidence="11" type="ORF">RCOM_0560740</name>
</gene>
<dbReference type="STRING" id="3988.B9S2R1"/>
<comment type="pathway">
    <text evidence="2">Hormone biosynthesis.</text>
</comment>
<dbReference type="GO" id="GO:0045544">
    <property type="term" value="F:gibberellin 20-oxidase activity"/>
    <property type="evidence" value="ECO:0000318"/>
    <property type="project" value="GO_Central"/>
</dbReference>
<dbReference type="InterPro" id="IPR027443">
    <property type="entry name" value="IPNS-like_sf"/>
</dbReference>
<comment type="cofactor">
    <cofactor evidence="1">
        <name>L-ascorbate</name>
        <dbReference type="ChEBI" id="CHEBI:38290"/>
    </cofactor>
</comment>
<dbReference type="GO" id="GO:0009416">
    <property type="term" value="P:response to light stimulus"/>
    <property type="evidence" value="ECO:0000318"/>
    <property type="project" value="GO_Central"/>
</dbReference>
<keyword evidence="4 9" id="KW-0560">Oxidoreductase</keyword>
<evidence type="ECO:0000256" key="5">
    <source>
        <dbReference type="ARBA" id="ARBA00023004"/>
    </source>
</evidence>
<dbReference type="Pfam" id="PF14226">
    <property type="entry name" value="DIOX_N"/>
    <property type="match status" value="1"/>
</dbReference>
<dbReference type="SUPFAM" id="SSF51197">
    <property type="entry name" value="Clavaminate synthase-like"/>
    <property type="match status" value="1"/>
</dbReference>
<keyword evidence="12" id="KW-1185">Reference proteome</keyword>
<sequence length="354" mass="40567">MQQNVSTAQKQTSSTIPTEFQWPKDDLVGAQQELMEPVVDLEYFLRGDEGETLKAARIIKTACLKHGFFQVVNHGVDLKLIKMANDHMDNFFKLPTSQKLRARKMPGKMWGYSSAHADRFLSKLPWKETLSFGYHENGSDPVVLNFFNSTMGKDFEQMGKVYQKYCEAMKELSLSLMELLAISLGVDRLHYKKFFEDSCSVMRCNFYPICEEPSLVLGTGPHCDPTTLTILHQDQVGGLEVFTNSEWHAVPPRHGALVINVGDTFTALSNGIYKSCLHRAVVNKYEDRKSLAFFLCPKEDKVVRPPQDLVCRERKRMYPDFTWSDLLHFTQDYYRADSATLQNFTNWLLISSNS</sequence>
<dbReference type="Proteomes" id="UP000008311">
    <property type="component" value="Unassembled WGS sequence"/>
</dbReference>
<evidence type="ECO:0000313" key="11">
    <source>
        <dbReference type="EMBL" id="EEF42066.1"/>
    </source>
</evidence>
<dbReference type="InterPro" id="IPR050231">
    <property type="entry name" value="Iron_ascorbate_oxido_reductase"/>
</dbReference>
<dbReference type="PANTHER" id="PTHR47990">
    <property type="entry name" value="2-OXOGLUTARATE (2OG) AND FE(II)-DEPENDENT OXYGENASE SUPERFAMILY PROTEIN-RELATED"/>
    <property type="match status" value="1"/>
</dbReference>